<gene>
    <name evidence="2" type="ORF">FOMPIDRAFT_1049731</name>
</gene>
<evidence type="ECO:0000256" key="1">
    <source>
        <dbReference type="SAM" id="MobiDB-lite"/>
    </source>
</evidence>
<keyword evidence="3" id="KW-1185">Reference proteome</keyword>
<dbReference type="OrthoDB" id="2745898at2759"/>
<feature type="compositionally biased region" description="Basic and acidic residues" evidence="1">
    <location>
        <begin position="415"/>
        <end position="424"/>
    </location>
</feature>
<organism evidence="2 3">
    <name type="scientific">Fomitopsis schrenkii</name>
    <name type="common">Brown rot fungus</name>
    <dbReference type="NCBI Taxonomy" id="2126942"/>
    <lineage>
        <taxon>Eukaryota</taxon>
        <taxon>Fungi</taxon>
        <taxon>Dikarya</taxon>
        <taxon>Basidiomycota</taxon>
        <taxon>Agaricomycotina</taxon>
        <taxon>Agaricomycetes</taxon>
        <taxon>Polyporales</taxon>
        <taxon>Fomitopsis</taxon>
    </lineage>
</organism>
<feature type="compositionally biased region" description="Polar residues" evidence="1">
    <location>
        <begin position="400"/>
        <end position="413"/>
    </location>
</feature>
<accession>S8FQ29</accession>
<evidence type="ECO:0000313" key="3">
    <source>
        <dbReference type="Proteomes" id="UP000015241"/>
    </source>
</evidence>
<dbReference type="Proteomes" id="UP000015241">
    <property type="component" value="Unassembled WGS sequence"/>
</dbReference>
<dbReference type="InParanoid" id="S8FQ29"/>
<name>S8FQ29_FOMSC</name>
<feature type="compositionally biased region" description="Basic residues" evidence="1">
    <location>
        <begin position="470"/>
        <end position="481"/>
    </location>
</feature>
<dbReference type="HOGENOM" id="CLU_567452_0_0_1"/>
<protein>
    <submittedName>
        <fullName evidence="2">Uncharacterized protein</fullName>
    </submittedName>
</protein>
<proteinExistence type="predicted"/>
<reference evidence="2 3" key="1">
    <citation type="journal article" date="2012" name="Science">
        <title>The Paleozoic origin of enzymatic lignin decomposition reconstructed from 31 fungal genomes.</title>
        <authorList>
            <person name="Floudas D."/>
            <person name="Binder M."/>
            <person name="Riley R."/>
            <person name="Barry K."/>
            <person name="Blanchette R.A."/>
            <person name="Henrissat B."/>
            <person name="Martinez A.T."/>
            <person name="Otillar R."/>
            <person name="Spatafora J.W."/>
            <person name="Yadav J.S."/>
            <person name="Aerts A."/>
            <person name="Benoit I."/>
            <person name="Boyd A."/>
            <person name="Carlson A."/>
            <person name="Copeland A."/>
            <person name="Coutinho P.M."/>
            <person name="de Vries R.P."/>
            <person name="Ferreira P."/>
            <person name="Findley K."/>
            <person name="Foster B."/>
            <person name="Gaskell J."/>
            <person name="Glotzer D."/>
            <person name="Gorecki P."/>
            <person name="Heitman J."/>
            <person name="Hesse C."/>
            <person name="Hori C."/>
            <person name="Igarashi K."/>
            <person name="Jurgens J.A."/>
            <person name="Kallen N."/>
            <person name="Kersten P."/>
            <person name="Kohler A."/>
            <person name="Kuees U."/>
            <person name="Kumar T.K.A."/>
            <person name="Kuo A."/>
            <person name="LaButti K."/>
            <person name="Larrondo L.F."/>
            <person name="Lindquist E."/>
            <person name="Ling A."/>
            <person name="Lombard V."/>
            <person name="Lucas S."/>
            <person name="Lundell T."/>
            <person name="Martin R."/>
            <person name="McLaughlin D.J."/>
            <person name="Morgenstern I."/>
            <person name="Morin E."/>
            <person name="Murat C."/>
            <person name="Nagy L.G."/>
            <person name="Nolan M."/>
            <person name="Ohm R.A."/>
            <person name="Patyshakuliyeva A."/>
            <person name="Rokas A."/>
            <person name="Ruiz-Duenas F.J."/>
            <person name="Sabat G."/>
            <person name="Salamov A."/>
            <person name="Samejima M."/>
            <person name="Schmutz J."/>
            <person name="Slot J.C."/>
            <person name="St John F."/>
            <person name="Stenlid J."/>
            <person name="Sun H."/>
            <person name="Sun S."/>
            <person name="Syed K."/>
            <person name="Tsang A."/>
            <person name="Wiebenga A."/>
            <person name="Young D."/>
            <person name="Pisabarro A."/>
            <person name="Eastwood D.C."/>
            <person name="Martin F."/>
            <person name="Cullen D."/>
            <person name="Grigoriev I.V."/>
            <person name="Hibbett D.S."/>
        </authorList>
    </citation>
    <scope>NUCLEOTIDE SEQUENCE</scope>
    <source>
        <strain evidence="3">FP-58527</strain>
    </source>
</reference>
<feature type="region of interest" description="Disordered" evidence="1">
    <location>
        <begin position="397"/>
        <end position="481"/>
    </location>
</feature>
<sequence>MHRDAQLPSEATMPLGPQEPSQRRVIPALPLEIVDMIIQNVDVWQEDTLRSCSIACRAWLPSGRARLFESIRLTRPTQVRSFFDLLQSSPGLANYVREFALELESMEEYDDDNKSLGLDQEEAILTTEEYRMLRSILTKLGRMQYLELSGNLLHWPDTATFQPPQMDSVMTLATFDACFPNTECLTVLLASLPNVRHICIDGAWVQSCGFSLAEDVPYFDNPTPTLARNLHSLVLGGLHFDVPEAYRLLLSSSSQSLHVNSYSPQDLRRFCLLFRDSNMATSLSKLSLALVERDFSSPPAGPLEVLTGLEIFSRCLELRELHFGLGRGDGLFQTGKAAASAKAGGADSAIRTERCDPREEKGHGERKGVWGERRAACSSRQSVDKWIELGAPFNDRTKRGTWQRSSTRRTWSGQRGREDAERSGGVHPPLVGGEAARRWSAPMDHPPRSQASRTLPALNLGGVNADGIKEHRRGTPRRIEP</sequence>
<feature type="region of interest" description="Disordered" evidence="1">
    <location>
        <begin position="1"/>
        <end position="21"/>
    </location>
</feature>
<dbReference type="EMBL" id="KE504149">
    <property type="protein sequence ID" value="EPT00410.1"/>
    <property type="molecule type" value="Genomic_DNA"/>
</dbReference>
<dbReference type="STRING" id="743788.S8FQ29"/>
<evidence type="ECO:0000313" key="2">
    <source>
        <dbReference type="EMBL" id="EPT00410.1"/>
    </source>
</evidence>
<dbReference type="AlphaFoldDB" id="S8FQ29"/>